<feature type="compositionally biased region" description="Low complexity" evidence="1">
    <location>
        <begin position="23"/>
        <end position="32"/>
    </location>
</feature>
<feature type="compositionally biased region" description="Polar residues" evidence="1">
    <location>
        <begin position="75"/>
        <end position="84"/>
    </location>
</feature>
<feature type="region of interest" description="Disordered" evidence="1">
    <location>
        <begin position="75"/>
        <end position="106"/>
    </location>
</feature>
<evidence type="ECO:0000256" key="1">
    <source>
        <dbReference type="SAM" id="MobiDB-lite"/>
    </source>
</evidence>
<proteinExistence type="predicted"/>
<protein>
    <submittedName>
        <fullName evidence="2">Phosphatidylinositol-binding clathrin assembly protein</fullName>
    </submittedName>
</protein>
<feature type="region of interest" description="Disordered" evidence="1">
    <location>
        <begin position="1"/>
        <end position="32"/>
    </location>
</feature>
<feature type="compositionally biased region" description="Basic and acidic residues" evidence="1">
    <location>
        <begin position="1"/>
        <end position="18"/>
    </location>
</feature>
<evidence type="ECO:0000313" key="2">
    <source>
        <dbReference type="WBParaSite" id="TASK_0000940501-mRNA-1"/>
    </source>
</evidence>
<sequence>LDALEGHLAHLEGKKSNELSKASPTLSSPPTTTAVTGDLVLLQDVSNHQNLSIEQQRIIEEERQRLEAFVSQARSKCSTTTPDHASSGVDLLQLSPDPTSSGSASKAATSSSFFDDFFFEPALPTSSSQMALSTITTAQPRPLSQFLSESSSTSAVTNPNNPFLSSNSSGWPSIAATSGGSSLAQKPPITTVASDLDSRLAEIVGQLSVSNTSTMGGSTSVNWTGLAKPKQQQQQSIGGATGPMPASAMNPWATPGGVLQPTPVNNHPLTSQPFSSMSGLPIQAIQPSQPQYALTQYPAAVMGAQLSAFPPRPIGVLPNQLALQQLQLQQPQLQHPLQFQNSTVAAAAAATFNPLNPFL</sequence>
<name>A0A0R3WEY9_TAEAS</name>
<feature type="region of interest" description="Disordered" evidence="1">
    <location>
        <begin position="220"/>
        <end position="272"/>
    </location>
</feature>
<organism evidence="2">
    <name type="scientific">Taenia asiatica</name>
    <name type="common">Asian tapeworm</name>
    <dbReference type="NCBI Taxonomy" id="60517"/>
    <lineage>
        <taxon>Eukaryota</taxon>
        <taxon>Metazoa</taxon>
        <taxon>Spiralia</taxon>
        <taxon>Lophotrochozoa</taxon>
        <taxon>Platyhelminthes</taxon>
        <taxon>Cestoda</taxon>
        <taxon>Eucestoda</taxon>
        <taxon>Cyclophyllidea</taxon>
        <taxon>Taeniidae</taxon>
        <taxon>Taenia</taxon>
    </lineage>
</organism>
<feature type="compositionally biased region" description="Polar residues" evidence="1">
    <location>
        <begin position="262"/>
        <end position="272"/>
    </location>
</feature>
<accession>A0A0R3WEY9</accession>
<dbReference type="AlphaFoldDB" id="A0A0R3WEY9"/>
<dbReference type="STRING" id="60517.A0A0R3WEY9"/>
<feature type="region of interest" description="Disordered" evidence="1">
    <location>
        <begin position="146"/>
        <end position="169"/>
    </location>
</feature>
<dbReference type="WBParaSite" id="TASK_0000940501-mRNA-1">
    <property type="protein sequence ID" value="TASK_0000940501-mRNA-1"/>
    <property type="gene ID" value="TASK_0000940501"/>
</dbReference>
<reference evidence="2" key="1">
    <citation type="submission" date="2017-02" db="UniProtKB">
        <authorList>
            <consortium name="WormBaseParasite"/>
        </authorList>
    </citation>
    <scope>IDENTIFICATION</scope>
</reference>